<keyword evidence="2" id="KW-0326">Glycosidase</keyword>
<dbReference type="AlphaFoldDB" id="A0AA37HX60"/>
<dbReference type="GO" id="GO:0005975">
    <property type="term" value="P:carbohydrate metabolic process"/>
    <property type="evidence" value="ECO:0007669"/>
    <property type="project" value="InterPro"/>
</dbReference>
<organism evidence="6 7">
    <name type="scientific">Segatella bryantii</name>
    <name type="common">Prevotella bryantii</name>
    <dbReference type="NCBI Taxonomy" id="77095"/>
    <lineage>
        <taxon>Bacteria</taxon>
        <taxon>Pseudomonadati</taxon>
        <taxon>Bacteroidota</taxon>
        <taxon>Bacteroidia</taxon>
        <taxon>Bacteroidales</taxon>
        <taxon>Prevotellaceae</taxon>
        <taxon>Segatella</taxon>
    </lineage>
</organism>
<dbReference type="InterPro" id="IPR017853">
    <property type="entry name" value="GH"/>
</dbReference>
<sequence length="738" mass="85470">MQRFNLTILSLFMVLTSMGQERLPGWQQELTQVDRNAIRVRYYPKVNSSDSKKLPTLPDWLYEGRADKTYQAQGNSRKNRDKGKEKIKVSFDQAKNEIQFMNPKGEVVFRDINRRLENGRASLTFATDSDEYLFGLGQFQDGYSNVRGLSRRLTQVNTQISIPMLISSKGYGILWNNYGMTEYNPCSYHINLVKRGGKGIQDVVEVTSTEGGKKEVRERHIFEADLTITKAGDYSLLLDVGQKMARRHHLLIDGKTVIDMQNIWLPPTASSIVHLEAGVHHLQAELTKDDRPVLYYDMVKNSTTFSSPVADAVDYTVFVGTPDEIIASYRRLTGECPVMPSWALGYIHCRERFHSSDEIIQTANRFLQEQMPLRMIVQDWQYWGRYGWNSMKFDEQYYPNPKALTDSLHRLGVKLMVSVWSKIDRNSEVGKQMAADNYYIKNTDWIDFFNPKAAEAYWKNFNERLVPLGIDAWWQDATEPENDDLAGRMVNQEQWSGEQVRNVYPLLVNKTVYEGLMKAGKTPMILTRCGFPGIQRYGSALWSGDVGNDWETFRRQITAGLGLQAAGIPWWTYDAGGFFRPGNQYTDPNYIERMLRWIQTSVYLPLMRVHGYMSNTEPWNYGEKAQQIIAACIHEREQLRPYIEHCAKRISSEGYTIMRPLVFDFANDQEALRQKYEYMFGDKYLVSPITEPKVTTWTTYLPKNKKGWRDHRTGKWYAGGQYVTTRVDLTAIPIFERQ</sequence>
<dbReference type="GO" id="GO:0004553">
    <property type="term" value="F:hydrolase activity, hydrolyzing O-glycosyl compounds"/>
    <property type="evidence" value="ECO:0007669"/>
    <property type="project" value="InterPro"/>
</dbReference>
<proteinExistence type="inferred from homology"/>
<evidence type="ECO:0000313" key="6">
    <source>
        <dbReference type="EMBL" id="GJG28565.1"/>
    </source>
</evidence>
<dbReference type="PANTHER" id="PTHR43863">
    <property type="entry name" value="HYDROLASE, PUTATIVE (AFU_ORTHOLOGUE AFUA_1G03140)-RELATED"/>
    <property type="match status" value="1"/>
</dbReference>
<dbReference type="SUPFAM" id="SSF51011">
    <property type="entry name" value="Glycosyl hydrolase domain"/>
    <property type="match status" value="1"/>
</dbReference>
<dbReference type="GO" id="GO:0030246">
    <property type="term" value="F:carbohydrate binding"/>
    <property type="evidence" value="ECO:0007669"/>
    <property type="project" value="InterPro"/>
</dbReference>
<dbReference type="Pfam" id="PF01055">
    <property type="entry name" value="Glyco_hydro_31_2nd"/>
    <property type="match status" value="1"/>
</dbReference>
<comment type="similarity">
    <text evidence="1 2">Belongs to the glycosyl hydrolase 31 family.</text>
</comment>
<feature type="domain" description="Glycosyl hydrolase family 31 C-terminal" evidence="5">
    <location>
        <begin position="654"/>
        <end position="737"/>
    </location>
</feature>
<dbReference type="SUPFAM" id="SSF51445">
    <property type="entry name" value="(Trans)glycosidases"/>
    <property type="match status" value="1"/>
</dbReference>
<evidence type="ECO:0000259" key="4">
    <source>
        <dbReference type="Pfam" id="PF13802"/>
    </source>
</evidence>
<comment type="caution">
    <text evidence="6">The sequence shown here is derived from an EMBL/GenBank/DDBJ whole genome shotgun (WGS) entry which is preliminary data.</text>
</comment>
<evidence type="ECO:0000259" key="3">
    <source>
        <dbReference type="Pfam" id="PF01055"/>
    </source>
</evidence>
<feature type="domain" description="Glycoside hydrolase family 31 TIM barrel" evidence="3">
    <location>
        <begin position="337"/>
        <end position="643"/>
    </location>
</feature>
<dbReference type="InterPro" id="IPR013780">
    <property type="entry name" value="Glyco_hydro_b"/>
</dbReference>
<dbReference type="PANTHER" id="PTHR43863:SF2">
    <property type="entry name" value="MALTASE-GLUCOAMYLASE"/>
    <property type="match status" value="1"/>
</dbReference>
<dbReference type="Pfam" id="PF21365">
    <property type="entry name" value="Glyco_hydro_31_3rd"/>
    <property type="match status" value="1"/>
</dbReference>
<gene>
    <name evidence="6" type="ORF">PRRU23_22650</name>
</gene>
<dbReference type="CDD" id="cd14752">
    <property type="entry name" value="GH31_N"/>
    <property type="match status" value="1"/>
</dbReference>
<dbReference type="CDD" id="cd06591">
    <property type="entry name" value="GH31_xylosidase_XylS"/>
    <property type="match status" value="1"/>
</dbReference>
<dbReference type="Gene3D" id="2.60.40.1180">
    <property type="entry name" value="Golgi alpha-mannosidase II"/>
    <property type="match status" value="1"/>
</dbReference>
<protein>
    <recommendedName>
        <fullName evidence="8">Glycosyl hydrolase family 31</fullName>
    </recommendedName>
</protein>
<evidence type="ECO:0000256" key="1">
    <source>
        <dbReference type="ARBA" id="ARBA00007806"/>
    </source>
</evidence>
<evidence type="ECO:0000256" key="2">
    <source>
        <dbReference type="RuleBase" id="RU361185"/>
    </source>
</evidence>
<keyword evidence="2" id="KW-0378">Hydrolase</keyword>
<reference evidence="6" key="1">
    <citation type="submission" date="2021-08" db="EMBL/GenBank/DDBJ databases">
        <title>Prevotella lacticifex sp. nov., isolated from rumen of cow.</title>
        <authorList>
            <person name="Shinkai T."/>
            <person name="Ikeyama N."/>
            <person name="Kumagai M."/>
            <person name="Ohmori H."/>
            <person name="Sakamoto M."/>
            <person name="Ohkuma M."/>
            <person name="Mitsumori M."/>
        </authorList>
    </citation>
    <scope>NUCLEOTIDE SEQUENCE</scope>
    <source>
        <strain evidence="6">DSM 11371</strain>
    </source>
</reference>
<dbReference type="Gene3D" id="3.20.20.80">
    <property type="entry name" value="Glycosidases"/>
    <property type="match status" value="1"/>
</dbReference>
<dbReference type="Gene3D" id="2.60.40.1760">
    <property type="entry name" value="glycosyl hydrolase (family 31)"/>
    <property type="match status" value="1"/>
</dbReference>
<evidence type="ECO:0000313" key="7">
    <source>
        <dbReference type="Proteomes" id="UP000887043"/>
    </source>
</evidence>
<dbReference type="InterPro" id="IPR025887">
    <property type="entry name" value="Glyco_hydro_31_N_dom"/>
</dbReference>
<name>A0AA37HX60_SEGBR</name>
<dbReference type="Pfam" id="PF13802">
    <property type="entry name" value="Gal_mutarotas_2"/>
    <property type="match status" value="1"/>
</dbReference>
<dbReference type="InterPro" id="IPR051816">
    <property type="entry name" value="Glycosyl_Hydrolase_31"/>
</dbReference>
<evidence type="ECO:0000259" key="5">
    <source>
        <dbReference type="Pfam" id="PF21365"/>
    </source>
</evidence>
<dbReference type="EMBL" id="BPTR01000001">
    <property type="protein sequence ID" value="GJG28565.1"/>
    <property type="molecule type" value="Genomic_DNA"/>
</dbReference>
<dbReference type="InterPro" id="IPR048395">
    <property type="entry name" value="Glyco_hydro_31_C"/>
</dbReference>
<accession>A0AA37HX60</accession>
<dbReference type="Proteomes" id="UP000887043">
    <property type="component" value="Unassembled WGS sequence"/>
</dbReference>
<evidence type="ECO:0008006" key="8">
    <source>
        <dbReference type="Google" id="ProtNLM"/>
    </source>
</evidence>
<dbReference type="InterPro" id="IPR011013">
    <property type="entry name" value="Gal_mutarotase_sf_dom"/>
</dbReference>
<dbReference type="RefSeq" id="WP_223918727.1">
    <property type="nucleotide sequence ID" value="NZ_BPTR01000001.1"/>
</dbReference>
<dbReference type="SUPFAM" id="SSF74650">
    <property type="entry name" value="Galactose mutarotase-like"/>
    <property type="match status" value="1"/>
</dbReference>
<dbReference type="InterPro" id="IPR000322">
    <property type="entry name" value="Glyco_hydro_31_TIM"/>
</dbReference>
<feature type="domain" description="Glycoside hydrolase family 31 N-terminal" evidence="4">
    <location>
        <begin position="29"/>
        <end position="182"/>
    </location>
</feature>